<gene>
    <name evidence="2" type="ORF">GCM10009759_61480</name>
</gene>
<organism evidence="2 3">
    <name type="scientific">Kitasatospora saccharophila</name>
    <dbReference type="NCBI Taxonomy" id="407973"/>
    <lineage>
        <taxon>Bacteria</taxon>
        <taxon>Bacillati</taxon>
        <taxon>Actinomycetota</taxon>
        <taxon>Actinomycetes</taxon>
        <taxon>Kitasatosporales</taxon>
        <taxon>Streptomycetaceae</taxon>
        <taxon>Kitasatospora</taxon>
    </lineage>
</organism>
<protein>
    <submittedName>
        <fullName evidence="2">Uncharacterized protein</fullName>
    </submittedName>
</protein>
<reference evidence="2 3" key="1">
    <citation type="journal article" date="2019" name="Int. J. Syst. Evol. Microbiol.">
        <title>The Global Catalogue of Microorganisms (GCM) 10K type strain sequencing project: providing services to taxonomists for standard genome sequencing and annotation.</title>
        <authorList>
            <consortium name="The Broad Institute Genomics Platform"/>
            <consortium name="The Broad Institute Genome Sequencing Center for Infectious Disease"/>
            <person name="Wu L."/>
            <person name="Ma J."/>
        </authorList>
    </citation>
    <scope>NUCLEOTIDE SEQUENCE [LARGE SCALE GENOMIC DNA]</scope>
    <source>
        <strain evidence="2 3">JCM 14559</strain>
    </source>
</reference>
<proteinExistence type="predicted"/>
<name>A0ABN2XS59_9ACTN</name>
<comment type="caution">
    <text evidence="2">The sequence shown here is derived from an EMBL/GenBank/DDBJ whole genome shotgun (WGS) entry which is preliminary data.</text>
</comment>
<feature type="region of interest" description="Disordered" evidence="1">
    <location>
        <begin position="1"/>
        <end position="28"/>
    </location>
</feature>
<dbReference type="Proteomes" id="UP001500897">
    <property type="component" value="Unassembled WGS sequence"/>
</dbReference>
<evidence type="ECO:0000313" key="3">
    <source>
        <dbReference type="Proteomes" id="UP001500897"/>
    </source>
</evidence>
<keyword evidence="3" id="KW-1185">Reference proteome</keyword>
<dbReference type="EMBL" id="BAAANS010000053">
    <property type="protein sequence ID" value="GAA2116132.1"/>
    <property type="molecule type" value="Genomic_DNA"/>
</dbReference>
<sequence>MRALPAGADGSPGSPGRRQGQGQGPLPGRVSTLLTGVCPGPPQCGAVHTYLFVDGLDLITRSHVGAAGAPPGLLLRPGGPLWPTDRARTVNVAALGRDGSDAPEVEIRVRLRGRNVVWSGLMYPGVDGGAIEEVRFDLRQYAAELERGYACWGAGSI</sequence>
<evidence type="ECO:0000256" key="1">
    <source>
        <dbReference type="SAM" id="MobiDB-lite"/>
    </source>
</evidence>
<evidence type="ECO:0000313" key="2">
    <source>
        <dbReference type="EMBL" id="GAA2116132.1"/>
    </source>
</evidence>
<feature type="compositionally biased region" description="Low complexity" evidence="1">
    <location>
        <begin position="1"/>
        <end position="18"/>
    </location>
</feature>
<accession>A0ABN2XS59</accession>